<evidence type="ECO:0000313" key="2">
    <source>
        <dbReference type="EMBL" id="GMI47131.1"/>
    </source>
</evidence>
<evidence type="ECO:0000256" key="1">
    <source>
        <dbReference type="SAM" id="SignalP"/>
    </source>
</evidence>
<dbReference type="EMBL" id="BRYA01000331">
    <property type="protein sequence ID" value="GMI47131.1"/>
    <property type="molecule type" value="Genomic_DNA"/>
</dbReference>
<name>A0A9W7GJY2_9STRA</name>
<dbReference type="OrthoDB" id="205201at2759"/>
<reference evidence="3" key="1">
    <citation type="journal article" date="2023" name="Commun. Biol.">
        <title>Genome analysis of Parmales, the sister group of diatoms, reveals the evolutionary specialization of diatoms from phago-mixotrophs to photoautotrophs.</title>
        <authorList>
            <person name="Ban H."/>
            <person name="Sato S."/>
            <person name="Yoshikawa S."/>
            <person name="Yamada K."/>
            <person name="Nakamura Y."/>
            <person name="Ichinomiya M."/>
            <person name="Sato N."/>
            <person name="Blanc-Mathieu R."/>
            <person name="Endo H."/>
            <person name="Kuwata A."/>
            <person name="Ogata H."/>
        </authorList>
    </citation>
    <scope>NUCLEOTIDE SEQUENCE [LARGE SCALE GENOMIC DNA]</scope>
</reference>
<feature type="chain" id="PRO_5040742180" description="Rieske domain-containing protein" evidence="1">
    <location>
        <begin position="21"/>
        <end position="187"/>
    </location>
</feature>
<sequence>MKRFSVIVCLFLTLLRTTSSFIYTKNIKCRHLTLNGTRRRQQRITEVAEGGNKSTPNGGRGVEVTGVTLPNEDKPLKGWQITVPNSSADTLTVVYANRSYFGLSAACPRCAFDLYRGTLNSSCDPATVTCPTCATPYNVLNGQPLDAVKKGGIAGLARTATQGNAGAKAEVYAITVDKQGKVFLRER</sequence>
<evidence type="ECO:0008006" key="4">
    <source>
        <dbReference type="Google" id="ProtNLM"/>
    </source>
</evidence>
<organism evidence="2 3">
    <name type="scientific">Triparma columacea</name>
    <dbReference type="NCBI Taxonomy" id="722753"/>
    <lineage>
        <taxon>Eukaryota</taxon>
        <taxon>Sar</taxon>
        <taxon>Stramenopiles</taxon>
        <taxon>Ochrophyta</taxon>
        <taxon>Bolidophyceae</taxon>
        <taxon>Parmales</taxon>
        <taxon>Triparmaceae</taxon>
        <taxon>Triparma</taxon>
    </lineage>
</organism>
<accession>A0A9W7GJY2</accession>
<dbReference type="Proteomes" id="UP001165065">
    <property type="component" value="Unassembled WGS sequence"/>
</dbReference>
<dbReference type="AlphaFoldDB" id="A0A9W7GJY2"/>
<protein>
    <recommendedName>
        <fullName evidence="4">Rieske domain-containing protein</fullName>
    </recommendedName>
</protein>
<dbReference type="GO" id="GO:0051537">
    <property type="term" value="F:2 iron, 2 sulfur cluster binding"/>
    <property type="evidence" value="ECO:0007669"/>
    <property type="project" value="InterPro"/>
</dbReference>
<dbReference type="InterPro" id="IPR036922">
    <property type="entry name" value="Rieske_2Fe-2S_sf"/>
</dbReference>
<comment type="caution">
    <text evidence="2">The sequence shown here is derived from an EMBL/GenBank/DDBJ whole genome shotgun (WGS) entry which is preliminary data.</text>
</comment>
<evidence type="ECO:0000313" key="3">
    <source>
        <dbReference type="Proteomes" id="UP001165065"/>
    </source>
</evidence>
<keyword evidence="1" id="KW-0732">Signal</keyword>
<dbReference type="SUPFAM" id="SSF50022">
    <property type="entry name" value="ISP domain"/>
    <property type="match status" value="1"/>
</dbReference>
<keyword evidence="3" id="KW-1185">Reference proteome</keyword>
<gene>
    <name evidence="2" type="ORF">TrCOL_g5307</name>
</gene>
<proteinExistence type="predicted"/>
<feature type="signal peptide" evidence="1">
    <location>
        <begin position="1"/>
        <end position="20"/>
    </location>
</feature>